<evidence type="ECO:0000256" key="3">
    <source>
        <dbReference type="SAM" id="MobiDB-lite"/>
    </source>
</evidence>
<feature type="domain" description="BHLH" evidence="5">
    <location>
        <begin position="335"/>
        <end position="404"/>
    </location>
</feature>
<dbReference type="PROSITE" id="PS00028">
    <property type="entry name" value="ZINC_FINGER_C2H2_1"/>
    <property type="match status" value="1"/>
</dbReference>
<dbReference type="SUPFAM" id="SSF47459">
    <property type="entry name" value="HLH, helix-loop-helix DNA-binding domain"/>
    <property type="match status" value="1"/>
</dbReference>
<dbReference type="GO" id="GO:0046983">
    <property type="term" value="F:protein dimerization activity"/>
    <property type="evidence" value="ECO:0007669"/>
    <property type="project" value="InterPro"/>
</dbReference>
<dbReference type="Gene3D" id="3.30.160.60">
    <property type="entry name" value="Classic Zinc Finger"/>
    <property type="match status" value="1"/>
</dbReference>
<dbReference type="Pfam" id="PF00010">
    <property type="entry name" value="HLH"/>
    <property type="match status" value="1"/>
</dbReference>
<dbReference type="SUPFAM" id="SSF57667">
    <property type="entry name" value="beta-beta-alpha zinc fingers"/>
    <property type="match status" value="1"/>
</dbReference>
<evidence type="ECO:0000259" key="5">
    <source>
        <dbReference type="PROSITE" id="PS50888"/>
    </source>
</evidence>
<dbReference type="EMBL" id="JAQHRD010000021">
    <property type="protein sequence ID" value="KAJ6436491.1"/>
    <property type="molecule type" value="Genomic_DNA"/>
</dbReference>
<dbReference type="PANTHER" id="PTHR47336:SF2">
    <property type="entry name" value="TRANSCRIPTION FACTOR HMS1-RELATED"/>
    <property type="match status" value="1"/>
</dbReference>
<evidence type="ECO:0000256" key="2">
    <source>
        <dbReference type="SAM" id="Coils"/>
    </source>
</evidence>
<evidence type="ECO:0000313" key="7">
    <source>
        <dbReference type="Proteomes" id="UP001163105"/>
    </source>
</evidence>
<evidence type="ECO:0000313" key="6">
    <source>
        <dbReference type="EMBL" id="KAJ6436491.1"/>
    </source>
</evidence>
<dbReference type="GO" id="GO:0008270">
    <property type="term" value="F:zinc ion binding"/>
    <property type="evidence" value="ECO:0007669"/>
    <property type="project" value="UniProtKB-KW"/>
</dbReference>
<accession>A0AB34FCU3</accession>
<reference evidence="6" key="1">
    <citation type="submission" date="2023-01" db="EMBL/GenBank/DDBJ databases">
        <title>The growth and conidiation of Purpureocillium lavendulum are regulated by nitrogen source and histone H3K14 acetylation.</title>
        <authorList>
            <person name="Tang P."/>
            <person name="Han J."/>
            <person name="Zhang C."/>
            <person name="Tang P."/>
            <person name="Qi F."/>
            <person name="Zhang K."/>
            <person name="Liang L."/>
        </authorList>
    </citation>
    <scope>NUCLEOTIDE SEQUENCE</scope>
    <source>
        <strain evidence="6">YMF1.00683</strain>
    </source>
</reference>
<dbReference type="InterPro" id="IPR036236">
    <property type="entry name" value="Znf_C2H2_sf"/>
</dbReference>
<dbReference type="Gene3D" id="4.10.280.10">
    <property type="entry name" value="Helix-loop-helix DNA-binding domain"/>
    <property type="match status" value="1"/>
</dbReference>
<dbReference type="PROSITE" id="PS50157">
    <property type="entry name" value="ZINC_FINGER_C2H2_2"/>
    <property type="match status" value="1"/>
</dbReference>
<feature type="region of interest" description="Disordered" evidence="3">
    <location>
        <begin position="208"/>
        <end position="337"/>
    </location>
</feature>
<gene>
    <name evidence="6" type="ORF">O9K51_10973</name>
</gene>
<evidence type="ECO:0000256" key="1">
    <source>
        <dbReference type="PROSITE-ProRule" id="PRU00042"/>
    </source>
</evidence>
<feature type="compositionally biased region" description="Polar residues" evidence="3">
    <location>
        <begin position="208"/>
        <end position="236"/>
    </location>
</feature>
<keyword evidence="1" id="KW-0479">Metal-binding</keyword>
<dbReference type="InterPro" id="IPR011598">
    <property type="entry name" value="bHLH_dom"/>
</dbReference>
<evidence type="ECO:0000259" key="4">
    <source>
        <dbReference type="PROSITE" id="PS50157"/>
    </source>
</evidence>
<keyword evidence="1" id="KW-0862">Zinc</keyword>
<feature type="compositionally biased region" description="Basic and acidic residues" evidence="3">
    <location>
        <begin position="323"/>
        <end position="332"/>
    </location>
</feature>
<dbReference type="PANTHER" id="PTHR47336">
    <property type="entry name" value="TRANSCRIPTION FACTOR HMS1-RELATED"/>
    <property type="match status" value="1"/>
</dbReference>
<keyword evidence="6" id="KW-0255">Endonuclease</keyword>
<dbReference type="GO" id="GO:0004519">
    <property type="term" value="F:endonuclease activity"/>
    <property type="evidence" value="ECO:0007669"/>
    <property type="project" value="UniProtKB-KW"/>
</dbReference>
<dbReference type="PROSITE" id="PS50888">
    <property type="entry name" value="BHLH"/>
    <property type="match status" value="1"/>
</dbReference>
<feature type="domain" description="C2H2-type" evidence="4">
    <location>
        <begin position="116"/>
        <end position="139"/>
    </location>
</feature>
<feature type="coiled-coil region" evidence="2">
    <location>
        <begin position="394"/>
        <end position="428"/>
    </location>
</feature>
<dbReference type="InterPro" id="IPR052099">
    <property type="entry name" value="Regulatory_TF_Diverse"/>
</dbReference>
<sequence>MPASTIVARDHRDLGLMGIDGAQWITKEALIVLSRAIILRMLLDRQEAVTHDGGNIRLLLRAPVSRQSDLGTVEAPLVLAPVLLESPRFTKLQLNSFGRLEHLKRHERLHTGLKPFKCHECARRFARRDRLLCHQQKWHQTFTSPSRSATNLMSFAFHEPAFGTMGDGSTVFDKNRNTPDATNQVFYGSSTQAEPLVAAFRDNSIGTAPLNQDGSVGTAWQLSTSSDHPPVQSQPQFEAPSSLFFDNCPPNANPPTKHVPDASTQSNLPATRNTQARAVTANSPKSASSDNSAKGDEEAMRGFSLGLPGLVDGKDTRKRKASARGDDVEGKKQPVKRATHNMIERRYRTNVNEKIALLRDSVPSSRIRDEGSVDDRNELRGPMPAHKLSKATVISKATEYIHDLEKSNRRLLDENNALKQRIAALENDSGQELWQGWGNRIAA</sequence>
<dbReference type="SMART" id="SM00353">
    <property type="entry name" value="HLH"/>
    <property type="match status" value="1"/>
</dbReference>
<keyword evidence="1" id="KW-0863">Zinc-finger</keyword>
<keyword evidence="6" id="KW-0378">Hydrolase</keyword>
<keyword evidence="2" id="KW-0175">Coiled coil</keyword>
<comment type="caution">
    <text evidence="6">The sequence shown here is derived from an EMBL/GenBank/DDBJ whole genome shotgun (WGS) entry which is preliminary data.</text>
</comment>
<dbReference type="InterPro" id="IPR013087">
    <property type="entry name" value="Znf_C2H2_type"/>
</dbReference>
<dbReference type="AlphaFoldDB" id="A0AB34FCU3"/>
<keyword evidence="6" id="KW-0540">Nuclease</keyword>
<organism evidence="6 7">
    <name type="scientific">Purpureocillium lavendulum</name>
    <dbReference type="NCBI Taxonomy" id="1247861"/>
    <lineage>
        <taxon>Eukaryota</taxon>
        <taxon>Fungi</taxon>
        <taxon>Dikarya</taxon>
        <taxon>Ascomycota</taxon>
        <taxon>Pezizomycotina</taxon>
        <taxon>Sordariomycetes</taxon>
        <taxon>Hypocreomycetidae</taxon>
        <taxon>Hypocreales</taxon>
        <taxon>Ophiocordycipitaceae</taxon>
        <taxon>Purpureocillium</taxon>
    </lineage>
</organism>
<dbReference type="Proteomes" id="UP001163105">
    <property type="component" value="Unassembled WGS sequence"/>
</dbReference>
<proteinExistence type="predicted"/>
<name>A0AB34FCU3_9HYPO</name>
<dbReference type="InterPro" id="IPR036638">
    <property type="entry name" value="HLH_DNA-bd_sf"/>
</dbReference>
<feature type="compositionally biased region" description="Polar residues" evidence="3">
    <location>
        <begin position="262"/>
        <end position="292"/>
    </location>
</feature>
<keyword evidence="7" id="KW-1185">Reference proteome</keyword>
<protein>
    <submittedName>
        <fullName evidence="6">Endonuclease/exonuclease/phosphatase</fullName>
    </submittedName>
</protein>